<dbReference type="VEuPathDB" id="TriTrypDB:TM35_000352090"/>
<dbReference type="EMBL" id="NBCO01000035">
    <property type="protein sequence ID" value="ORC85465.1"/>
    <property type="molecule type" value="Genomic_DNA"/>
</dbReference>
<reference evidence="2 3" key="1">
    <citation type="submission" date="2017-03" db="EMBL/GenBank/DDBJ databases">
        <title>An alternative strategy for trypanosome survival in the mammalian bloodstream revealed through genome and transcriptome analysis of the ubiquitous bovine parasite Trypanosoma (Megatrypanum) theileri.</title>
        <authorList>
            <person name="Kelly S."/>
            <person name="Ivens A."/>
            <person name="Mott A."/>
            <person name="O'Neill E."/>
            <person name="Emms D."/>
            <person name="Macleod O."/>
            <person name="Voorheis P."/>
            <person name="Matthews J."/>
            <person name="Matthews K."/>
            <person name="Carrington M."/>
        </authorList>
    </citation>
    <scope>NUCLEOTIDE SEQUENCE [LARGE SCALE GENOMIC DNA]</scope>
    <source>
        <strain evidence="2">Edinburgh</strain>
    </source>
</reference>
<gene>
    <name evidence="2" type="ORF">TM35_000352090</name>
</gene>
<evidence type="ECO:0000313" key="3">
    <source>
        <dbReference type="Proteomes" id="UP000192257"/>
    </source>
</evidence>
<protein>
    <submittedName>
        <fullName evidence="2">Uncharacterized protein</fullName>
    </submittedName>
</protein>
<dbReference type="AlphaFoldDB" id="A0A1X0NL54"/>
<organism evidence="2 3">
    <name type="scientific">Trypanosoma theileri</name>
    <dbReference type="NCBI Taxonomy" id="67003"/>
    <lineage>
        <taxon>Eukaryota</taxon>
        <taxon>Discoba</taxon>
        <taxon>Euglenozoa</taxon>
        <taxon>Kinetoplastea</taxon>
        <taxon>Metakinetoplastina</taxon>
        <taxon>Trypanosomatida</taxon>
        <taxon>Trypanosomatidae</taxon>
        <taxon>Trypanosoma</taxon>
    </lineage>
</organism>
<sequence>MSMALAAARQRAEEELLGWAYITNQLLLENALAALADVEEPARRAALEVEYAAGLAALLRAEWTATQQQLQDARNSIQQIANVIAHHRDGQVAHGVCADAEPPAVSLRRLLDDFTAFAEATQQKLLQQERLQQQQQQQQERLQQQQQQERLQQQQERLQQQEQQQQQDETVSLHGNVQTLYTRILPPPPVNPTARTLLSVRDQVRELRPETGVSPYGIVHTPRLQKYQHNQEIREKGEYTPHLTASPLHTLYTLQTSPSAVRHHTPHSGTQDSVSSAALAWRERMTSLQAGLRDLKRELGN</sequence>
<keyword evidence="3" id="KW-1185">Reference proteome</keyword>
<dbReference type="GeneID" id="39989042"/>
<evidence type="ECO:0000256" key="1">
    <source>
        <dbReference type="SAM" id="Coils"/>
    </source>
</evidence>
<feature type="coiled-coil region" evidence="1">
    <location>
        <begin position="117"/>
        <end position="171"/>
    </location>
</feature>
<comment type="caution">
    <text evidence="2">The sequence shown here is derived from an EMBL/GenBank/DDBJ whole genome shotgun (WGS) entry which is preliminary data.</text>
</comment>
<keyword evidence="1" id="KW-0175">Coiled coil</keyword>
<name>A0A1X0NL54_9TRYP</name>
<dbReference type="RefSeq" id="XP_028879531.1">
    <property type="nucleotide sequence ID" value="XM_029029262.1"/>
</dbReference>
<dbReference type="OrthoDB" id="249851at2759"/>
<accession>A0A1X0NL54</accession>
<proteinExistence type="predicted"/>
<evidence type="ECO:0000313" key="2">
    <source>
        <dbReference type="EMBL" id="ORC85465.1"/>
    </source>
</evidence>
<dbReference type="Proteomes" id="UP000192257">
    <property type="component" value="Unassembled WGS sequence"/>
</dbReference>